<accession>A0A7Y9USH0</accession>
<protein>
    <recommendedName>
        <fullName evidence="4">Right handed beta helix region</fullName>
    </recommendedName>
</protein>
<name>A0A7Y9USH0_9ACTN</name>
<dbReference type="SUPFAM" id="SSF51126">
    <property type="entry name" value="Pectin lyase-like"/>
    <property type="match status" value="1"/>
</dbReference>
<evidence type="ECO:0000313" key="2">
    <source>
        <dbReference type="EMBL" id="NYG55784.1"/>
    </source>
</evidence>
<dbReference type="EMBL" id="JACCAC010000001">
    <property type="protein sequence ID" value="NYG55784.1"/>
    <property type="molecule type" value="Genomic_DNA"/>
</dbReference>
<dbReference type="RefSeq" id="WP_179518173.1">
    <property type="nucleotide sequence ID" value="NZ_JACCAC010000001.1"/>
</dbReference>
<reference evidence="2 3" key="1">
    <citation type="submission" date="2020-07" db="EMBL/GenBank/DDBJ databases">
        <title>Sequencing the genomes of 1000 actinobacteria strains.</title>
        <authorList>
            <person name="Klenk H.-P."/>
        </authorList>
    </citation>
    <scope>NUCLEOTIDE SEQUENCE [LARGE SCALE GENOMIC DNA]</scope>
    <source>
        <strain evidence="2 3">DSM 24552</strain>
    </source>
</reference>
<feature type="region of interest" description="Disordered" evidence="1">
    <location>
        <begin position="443"/>
        <end position="464"/>
    </location>
</feature>
<evidence type="ECO:0008006" key="4">
    <source>
        <dbReference type="Google" id="ProtNLM"/>
    </source>
</evidence>
<dbReference type="AlphaFoldDB" id="A0A7Y9USH0"/>
<keyword evidence="3" id="KW-1185">Reference proteome</keyword>
<evidence type="ECO:0000313" key="3">
    <source>
        <dbReference type="Proteomes" id="UP000544110"/>
    </source>
</evidence>
<evidence type="ECO:0000256" key="1">
    <source>
        <dbReference type="SAM" id="MobiDB-lite"/>
    </source>
</evidence>
<feature type="compositionally biased region" description="Basic and acidic residues" evidence="1">
    <location>
        <begin position="448"/>
        <end position="464"/>
    </location>
</feature>
<dbReference type="InterPro" id="IPR011050">
    <property type="entry name" value="Pectin_lyase_fold/virulence"/>
</dbReference>
<dbReference type="Gene3D" id="2.160.20.10">
    <property type="entry name" value="Single-stranded right-handed beta-helix, Pectin lyase-like"/>
    <property type="match status" value="1"/>
</dbReference>
<sequence>MRVDDRAGRPTTPLLARPVRAWARAARALGTTAVAGVAALAVAGSSPAAAPTSAGTAPAVGAAATVVNTTAPAPTLAAVASATGRTYYVAPTGSDSNPGTSAAAPLRSLAAASALALRPGDRLLLRRGGAWTGDLRVDDAGTALAPVTVSSYGRGPLPRVQGCLRLAADHQVLHQVHVDGCTWSAVQVAGDHALVYNVEATGSFAGIEVEPETTGARLLRNWVRDNDRMAPGTTGSDDDYGAHGILVRGDQAEVAWNHISGHLADSPDYGTDGAALEVYGAVGTRIHHNVAVDNRAFLELGHSRTRDTRVSYNVSRTSVPLAEFVITRGADPTHGGVLGTVVAHNTAKHSGAGSQAFWCAPGCAPDVLALEANVFDITGRIGWADGPLGGRDNLYWGSGVEHTLLPGDLVADPRFASPATGDLHLSAGSPAVDSAGALLAARASSPTDRVDADGRRLPRDGDGDRVAVLDRGAFER</sequence>
<proteinExistence type="predicted"/>
<organism evidence="2 3">
    <name type="scientific">Nocardioides perillae</name>
    <dbReference type="NCBI Taxonomy" id="1119534"/>
    <lineage>
        <taxon>Bacteria</taxon>
        <taxon>Bacillati</taxon>
        <taxon>Actinomycetota</taxon>
        <taxon>Actinomycetes</taxon>
        <taxon>Propionibacteriales</taxon>
        <taxon>Nocardioidaceae</taxon>
        <taxon>Nocardioides</taxon>
    </lineage>
</organism>
<dbReference type="Proteomes" id="UP000544110">
    <property type="component" value="Unassembled WGS sequence"/>
</dbReference>
<gene>
    <name evidence="2" type="ORF">BJ989_002088</name>
</gene>
<comment type="caution">
    <text evidence="2">The sequence shown here is derived from an EMBL/GenBank/DDBJ whole genome shotgun (WGS) entry which is preliminary data.</text>
</comment>
<dbReference type="InterPro" id="IPR012334">
    <property type="entry name" value="Pectin_lyas_fold"/>
</dbReference>